<accession>A0AA88UH20</accession>
<dbReference type="InterPro" id="IPR008942">
    <property type="entry name" value="ENTH_VHS"/>
</dbReference>
<dbReference type="PROSITE" id="PS50909">
    <property type="entry name" value="GAT"/>
    <property type="match status" value="1"/>
</dbReference>
<dbReference type="Gene3D" id="1.25.40.90">
    <property type="match status" value="2"/>
</dbReference>
<keyword evidence="5" id="KW-0472">Membrane</keyword>
<evidence type="ECO:0000256" key="1">
    <source>
        <dbReference type="ARBA" id="ARBA00004170"/>
    </source>
</evidence>
<feature type="region of interest" description="Disordered" evidence="6">
    <location>
        <begin position="654"/>
        <end position="680"/>
    </location>
</feature>
<feature type="domain" description="VHS" evidence="7">
    <location>
        <begin position="26"/>
        <end position="214"/>
    </location>
</feature>
<dbReference type="PANTHER" id="PTHR45898:SF2">
    <property type="entry name" value="TOM1-LIKE PROTEIN 6"/>
    <property type="match status" value="1"/>
</dbReference>
<feature type="compositionally biased region" description="Acidic residues" evidence="6">
    <location>
        <begin position="397"/>
        <end position="406"/>
    </location>
</feature>
<name>A0AA88UH20_9ASTE</name>
<feature type="domain" description="GAT" evidence="8">
    <location>
        <begin position="256"/>
        <end position="345"/>
    </location>
</feature>
<reference evidence="9" key="1">
    <citation type="submission" date="2022-12" db="EMBL/GenBank/DDBJ databases">
        <title>Draft genome assemblies for two species of Escallonia (Escalloniales).</title>
        <authorList>
            <person name="Chanderbali A."/>
            <person name="Dervinis C."/>
            <person name="Anghel I."/>
            <person name="Soltis D."/>
            <person name="Soltis P."/>
            <person name="Zapata F."/>
        </authorList>
    </citation>
    <scope>NUCLEOTIDE SEQUENCE</scope>
    <source>
        <strain evidence="9">UCBG92.1500</strain>
        <tissue evidence="9">Leaf</tissue>
    </source>
</reference>
<evidence type="ECO:0000256" key="2">
    <source>
        <dbReference type="ARBA" id="ARBA00007708"/>
    </source>
</evidence>
<keyword evidence="4" id="KW-0653">Protein transport</keyword>
<feature type="compositionally biased region" description="Polar residues" evidence="6">
    <location>
        <begin position="601"/>
        <end position="615"/>
    </location>
</feature>
<sequence>MMPSSSFATSSSASGSASATVRVEKATSEFLMGPDWTMNIDICDTINSNHWLAKDVVKAVKKRLQHKNPKVHMLALTLLETMVKNCGDYVHFQIAEKNVLQEMIKIVKKKASFLLHMFSPHSLRLLFHSLVSVSALCLDLGNRLNSIFCSSFFFLFLFLPRYTNISGILTDMHVRDKILVMLDSWQEAFGGAGGKHPQYYWAYEELRRSGVEFPKRSLDAAPIFTPPVTHPTMGNAQAGYGMPSNTSTRLDEAMASEIETLSSTSISSMRNVLDLLSDMLQAVNPSDSNAVKDEIIVDLIDRCRANQKKLMQMLSTTGDEELLGQGLELNDSLQSVLAKHDAIASGSPLPTQVTSVKPQSTEIHDSSLKPSEVKEPRAATSAPPSAPCVSLARSQVEEEEEEEDDFAQLARRHSRMRSPSEGISNSTATPSLSNALALPDPPAPVRTTKEQDMIDFLSITLSTATTSPQAPSTPPVATQNVHQATASPSTQGYPYTSQSPFGNQMPLNSYVVPWAQPQQPQPHSQSQSQPLPHPQPQPPQSQVQPQTRPQYPHFSSGYPPPPWAATPGYYNNQINLSTPPSTYSSPRADTSSYMQGPAPVQSLNSLPARGSTGSALNGDARVSTTPRGNSPGAGQKTFVPSYRLFEDLNVLGSADGRFKTSNTSSSLSGTSSHGMVGRRK</sequence>
<evidence type="ECO:0000256" key="3">
    <source>
        <dbReference type="ARBA" id="ARBA00022448"/>
    </source>
</evidence>
<evidence type="ECO:0000259" key="7">
    <source>
        <dbReference type="PROSITE" id="PS50179"/>
    </source>
</evidence>
<dbReference type="InterPro" id="IPR002014">
    <property type="entry name" value="VHS_dom"/>
</dbReference>
<feature type="compositionally biased region" description="Low complexity" evidence="6">
    <location>
        <begin position="465"/>
        <end position="478"/>
    </location>
</feature>
<dbReference type="GO" id="GO:0043328">
    <property type="term" value="P:protein transport to vacuole involved in ubiquitin-dependent protein catabolic process via the multivesicular body sorting pathway"/>
    <property type="evidence" value="ECO:0007669"/>
    <property type="project" value="InterPro"/>
</dbReference>
<feature type="compositionally biased region" description="Polar residues" evidence="6">
    <location>
        <begin position="348"/>
        <end position="361"/>
    </location>
</feature>
<comment type="similarity">
    <text evidence="2">Belongs to the TOM1 family.</text>
</comment>
<evidence type="ECO:0000313" key="9">
    <source>
        <dbReference type="EMBL" id="KAK2981796.1"/>
    </source>
</evidence>
<dbReference type="CDD" id="cd03561">
    <property type="entry name" value="VHS"/>
    <property type="match status" value="1"/>
</dbReference>
<comment type="subcellular location">
    <subcellularLocation>
        <location evidence="1">Membrane</location>
        <topology evidence="1">Peripheral membrane protein</topology>
    </subcellularLocation>
</comment>
<feature type="compositionally biased region" description="Polar residues" evidence="6">
    <location>
        <begin position="569"/>
        <end position="594"/>
    </location>
</feature>
<keyword evidence="3" id="KW-0813">Transport</keyword>
<evidence type="ECO:0000313" key="10">
    <source>
        <dbReference type="Proteomes" id="UP001187471"/>
    </source>
</evidence>
<organism evidence="9 10">
    <name type="scientific">Escallonia rubra</name>
    <dbReference type="NCBI Taxonomy" id="112253"/>
    <lineage>
        <taxon>Eukaryota</taxon>
        <taxon>Viridiplantae</taxon>
        <taxon>Streptophyta</taxon>
        <taxon>Embryophyta</taxon>
        <taxon>Tracheophyta</taxon>
        <taxon>Spermatophyta</taxon>
        <taxon>Magnoliopsida</taxon>
        <taxon>eudicotyledons</taxon>
        <taxon>Gunneridae</taxon>
        <taxon>Pentapetalae</taxon>
        <taxon>asterids</taxon>
        <taxon>campanulids</taxon>
        <taxon>Escalloniales</taxon>
        <taxon>Escalloniaceae</taxon>
        <taxon>Escallonia</taxon>
    </lineage>
</organism>
<proteinExistence type="inferred from homology"/>
<dbReference type="InterPro" id="IPR044836">
    <property type="entry name" value="TOL_plant"/>
</dbReference>
<dbReference type="SUPFAM" id="SSF89009">
    <property type="entry name" value="GAT-like domain"/>
    <property type="match status" value="1"/>
</dbReference>
<dbReference type="GO" id="GO:0043130">
    <property type="term" value="F:ubiquitin binding"/>
    <property type="evidence" value="ECO:0007669"/>
    <property type="project" value="InterPro"/>
</dbReference>
<protein>
    <submittedName>
        <fullName evidence="9">Uncharacterized protein</fullName>
    </submittedName>
</protein>
<dbReference type="Pfam" id="PF00790">
    <property type="entry name" value="VHS"/>
    <property type="match status" value="1"/>
</dbReference>
<dbReference type="InterPro" id="IPR004152">
    <property type="entry name" value="GAT_dom"/>
</dbReference>
<dbReference type="SUPFAM" id="SSF48464">
    <property type="entry name" value="ENTH/VHS domain"/>
    <property type="match status" value="2"/>
</dbReference>
<feature type="compositionally biased region" description="Basic and acidic residues" evidence="6">
    <location>
        <begin position="362"/>
        <end position="377"/>
    </location>
</feature>
<gene>
    <name evidence="9" type="ORF">RJ640_010313</name>
</gene>
<dbReference type="AlphaFoldDB" id="A0AA88UH20"/>
<feature type="compositionally biased region" description="Polar residues" evidence="6">
    <location>
        <begin position="421"/>
        <end position="434"/>
    </location>
</feature>
<evidence type="ECO:0000256" key="5">
    <source>
        <dbReference type="ARBA" id="ARBA00023136"/>
    </source>
</evidence>
<feature type="compositionally biased region" description="Low complexity" evidence="6">
    <location>
        <begin position="516"/>
        <end position="530"/>
    </location>
</feature>
<dbReference type="InterPro" id="IPR038425">
    <property type="entry name" value="GAT_sf"/>
</dbReference>
<comment type="caution">
    <text evidence="9">The sequence shown here is derived from an EMBL/GenBank/DDBJ whole genome shotgun (WGS) entry which is preliminary data.</text>
</comment>
<keyword evidence="10" id="KW-1185">Reference proteome</keyword>
<feature type="region of interest" description="Disordered" evidence="6">
    <location>
        <begin position="345"/>
        <end position="442"/>
    </location>
</feature>
<dbReference type="GO" id="GO:0005737">
    <property type="term" value="C:cytoplasm"/>
    <property type="evidence" value="ECO:0007669"/>
    <property type="project" value="UniProtKB-ARBA"/>
</dbReference>
<evidence type="ECO:0000256" key="4">
    <source>
        <dbReference type="ARBA" id="ARBA00022927"/>
    </source>
</evidence>
<dbReference type="CDD" id="cd14231">
    <property type="entry name" value="GAT_GGA-like_plant"/>
    <property type="match status" value="1"/>
</dbReference>
<dbReference type="Gene3D" id="1.20.58.160">
    <property type="match status" value="1"/>
</dbReference>
<dbReference type="Pfam" id="PF03127">
    <property type="entry name" value="GAT"/>
    <property type="match status" value="1"/>
</dbReference>
<feature type="region of interest" description="Disordered" evidence="6">
    <location>
        <begin position="465"/>
        <end position="639"/>
    </location>
</feature>
<dbReference type="GO" id="GO:0035091">
    <property type="term" value="F:phosphatidylinositol binding"/>
    <property type="evidence" value="ECO:0007669"/>
    <property type="project" value="InterPro"/>
</dbReference>
<dbReference type="EMBL" id="JAVXUO010001488">
    <property type="protein sequence ID" value="KAK2981796.1"/>
    <property type="molecule type" value="Genomic_DNA"/>
</dbReference>
<dbReference type="PANTHER" id="PTHR45898">
    <property type="entry name" value="TOM1-LIKE PROTEIN"/>
    <property type="match status" value="1"/>
</dbReference>
<feature type="compositionally biased region" description="Low complexity" evidence="6">
    <location>
        <begin position="540"/>
        <end position="550"/>
    </location>
</feature>
<evidence type="ECO:0000259" key="8">
    <source>
        <dbReference type="PROSITE" id="PS50909"/>
    </source>
</evidence>
<feature type="compositionally biased region" description="Polar residues" evidence="6">
    <location>
        <begin position="479"/>
        <end position="507"/>
    </location>
</feature>
<dbReference type="GO" id="GO:0016020">
    <property type="term" value="C:membrane"/>
    <property type="evidence" value="ECO:0007669"/>
    <property type="project" value="UniProtKB-SubCell"/>
</dbReference>
<feature type="compositionally biased region" description="Low complexity" evidence="6">
    <location>
        <begin position="660"/>
        <end position="672"/>
    </location>
</feature>
<evidence type="ECO:0000256" key="6">
    <source>
        <dbReference type="SAM" id="MobiDB-lite"/>
    </source>
</evidence>
<dbReference type="SMART" id="SM00288">
    <property type="entry name" value="VHS"/>
    <property type="match status" value="1"/>
</dbReference>
<dbReference type="Proteomes" id="UP001187471">
    <property type="component" value="Unassembled WGS sequence"/>
</dbReference>
<dbReference type="PROSITE" id="PS50179">
    <property type="entry name" value="VHS"/>
    <property type="match status" value="1"/>
</dbReference>